<sequence length="154" mass="17377">MERLAALAGGGRYRFARDGPPRRTVEGRRLGPARAVPPQPEGPIRRGEAAHHRTQHFGSGRRPLGREATSHRPVRQKNCRPSINKNLPRRTCLPLLLQLSTFCHLEDISHIYIFYESPRARRWSRIAISGGLSRHPLGALGRKEILPPFLPSFS</sequence>
<proteinExistence type="predicted"/>
<dbReference type="EMBL" id="CADCXU010001639">
    <property type="protein sequence ID" value="CAA9994045.1"/>
    <property type="molecule type" value="Genomic_DNA"/>
</dbReference>
<dbReference type="AlphaFoldDB" id="A0A6H5FVU9"/>
<protein>
    <submittedName>
        <fullName evidence="2">Uncharacterized protein</fullName>
    </submittedName>
</protein>
<accession>A0A6H5FVU9</accession>
<gene>
    <name evidence="2" type="ORF">NTEN_LOCUS865</name>
</gene>
<feature type="region of interest" description="Disordered" evidence="1">
    <location>
        <begin position="1"/>
        <end position="79"/>
    </location>
</feature>
<evidence type="ECO:0000313" key="3">
    <source>
        <dbReference type="Proteomes" id="UP000479000"/>
    </source>
</evidence>
<evidence type="ECO:0000313" key="2">
    <source>
        <dbReference type="EMBL" id="CAA9994045.1"/>
    </source>
</evidence>
<dbReference type="Proteomes" id="UP000479000">
    <property type="component" value="Unassembled WGS sequence"/>
</dbReference>
<evidence type="ECO:0000256" key="1">
    <source>
        <dbReference type="SAM" id="MobiDB-lite"/>
    </source>
</evidence>
<name>A0A6H5FVU9_9HEMI</name>
<keyword evidence="3" id="KW-1185">Reference proteome</keyword>
<reference evidence="2 3" key="1">
    <citation type="submission" date="2020-02" db="EMBL/GenBank/DDBJ databases">
        <authorList>
            <person name="Ferguson B K."/>
        </authorList>
    </citation>
    <scope>NUCLEOTIDE SEQUENCE [LARGE SCALE GENOMIC DNA]</scope>
</reference>
<feature type="compositionally biased region" description="Basic and acidic residues" evidence="1">
    <location>
        <begin position="15"/>
        <end position="29"/>
    </location>
</feature>
<organism evidence="2 3">
    <name type="scientific">Nesidiocoris tenuis</name>
    <dbReference type="NCBI Taxonomy" id="355587"/>
    <lineage>
        <taxon>Eukaryota</taxon>
        <taxon>Metazoa</taxon>
        <taxon>Ecdysozoa</taxon>
        <taxon>Arthropoda</taxon>
        <taxon>Hexapoda</taxon>
        <taxon>Insecta</taxon>
        <taxon>Pterygota</taxon>
        <taxon>Neoptera</taxon>
        <taxon>Paraneoptera</taxon>
        <taxon>Hemiptera</taxon>
        <taxon>Heteroptera</taxon>
        <taxon>Panheteroptera</taxon>
        <taxon>Cimicomorpha</taxon>
        <taxon>Miridae</taxon>
        <taxon>Dicyphina</taxon>
        <taxon>Nesidiocoris</taxon>
    </lineage>
</organism>